<dbReference type="AlphaFoldDB" id="A0A839ADI6"/>
<evidence type="ECO:0000259" key="5">
    <source>
        <dbReference type="PROSITE" id="PS51123"/>
    </source>
</evidence>
<evidence type="ECO:0000256" key="1">
    <source>
        <dbReference type="ARBA" id="ARBA00004442"/>
    </source>
</evidence>
<keyword evidence="3" id="KW-0998">Cell outer membrane</keyword>
<evidence type="ECO:0000313" key="6">
    <source>
        <dbReference type="EMBL" id="MBA5776972.1"/>
    </source>
</evidence>
<dbReference type="PROSITE" id="PS51123">
    <property type="entry name" value="OMPA_2"/>
    <property type="match status" value="1"/>
</dbReference>
<dbReference type="GO" id="GO:0009279">
    <property type="term" value="C:cell outer membrane"/>
    <property type="evidence" value="ECO:0007669"/>
    <property type="project" value="UniProtKB-SubCell"/>
</dbReference>
<dbReference type="PANTHER" id="PTHR30329">
    <property type="entry name" value="STATOR ELEMENT OF FLAGELLAR MOTOR COMPLEX"/>
    <property type="match status" value="1"/>
</dbReference>
<dbReference type="Gene3D" id="3.30.1330.60">
    <property type="entry name" value="OmpA-like domain"/>
    <property type="match status" value="1"/>
</dbReference>
<dbReference type="InterPro" id="IPR006665">
    <property type="entry name" value="OmpA-like"/>
</dbReference>
<comment type="subcellular location">
    <subcellularLocation>
        <location evidence="1">Cell outer membrane</location>
    </subcellularLocation>
</comment>
<organism evidence="6 7">
    <name type="scientific">Stappia albiluteola</name>
    <dbReference type="NCBI Taxonomy" id="2758565"/>
    <lineage>
        <taxon>Bacteria</taxon>
        <taxon>Pseudomonadati</taxon>
        <taxon>Pseudomonadota</taxon>
        <taxon>Alphaproteobacteria</taxon>
        <taxon>Hyphomicrobiales</taxon>
        <taxon>Stappiaceae</taxon>
        <taxon>Stappia</taxon>
    </lineage>
</organism>
<sequence>MEAVATPDVTNAVAPGFASISSGSEEDFIINIGRRTYFAASSATIDDTARMTLDKQAEFLRANPDWYAKIQGFADDPGDTAANRKLSQQRADAVMAYLVSKGVERNRLWAKGYGEDRKVRDCAELECKAQNRRVVTNLREERDS</sequence>
<dbReference type="CDD" id="cd07185">
    <property type="entry name" value="OmpA_C-like"/>
    <property type="match status" value="1"/>
</dbReference>
<accession>A0A839ADI6</accession>
<dbReference type="InterPro" id="IPR036737">
    <property type="entry name" value="OmpA-like_sf"/>
</dbReference>
<keyword evidence="2 4" id="KW-0472">Membrane</keyword>
<dbReference type="EMBL" id="JACFXV010000044">
    <property type="protein sequence ID" value="MBA5776972.1"/>
    <property type="molecule type" value="Genomic_DNA"/>
</dbReference>
<dbReference type="PANTHER" id="PTHR30329:SF21">
    <property type="entry name" value="LIPOPROTEIN YIAD-RELATED"/>
    <property type="match status" value="1"/>
</dbReference>
<comment type="caution">
    <text evidence="6">The sequence shown here is derived from an EMBL/GenBank/DDBJ whole genome shotgun (WGS) entry which is preliminary data.</text>
</comment>
<evidence type="ECO:0000256" key="4">
    <source>
        <dbReference type="PROSITE-ProRule" id="PRU00473"/>
    </source>
</evidence>
<feature type="domain" description="OmpA-like" evidence="5">
    <location>
        <begin position="25"/>
        <end position="142"/>
    </location>
</feature>
<dbReference type="SUPFAM" id="SSF103088">
    <property type="entry name" value="OmpA-like"/>
    <property type="match status" value="1"/>
</dbReference>
<keyword evidence="7" id="KW-1185">Reference proteome</keyword>
<dbReference type="PRINTS" id="PR01021">
    <property type="entry name" value="OMPADOMAIN"/>
</dbReference>
<reference evidence="6 7" key="1">
    <citation type="submission" date="2020-07" db="EMBL/GenBank/DDBJ databases">
        <title>Stappia sp., F7233, whole genome shotgun sequencing project.</title>
        <authorList>
            <person name="Jiang S."/>
            <person name="Liu Z.W."/>
            <person name="Du Z.J."/>
        </authorList>
    </citation>
    <scope>NUCLEOTIDE SEQUENCE [LARGE SCALE GENOMIC DNA]</scope>
    <source>
        <strain evidence="6 7">F7233</strain>
    </source>
</reference>
<dbReference type="InterPro" id="IPR006664">
    <property type="entry name" value="OMP_bac"/>
</dbReference>
<dbReference type="RefSeq" id="WP_182164118.1">
    <property type="nucleotide sequence ID" value="NZ_JACFXV010000044.1"/>
</dbReference>
<dbReference type="Pfam" id="PF00691">
    <property type="entry name" value="OmpA"/>
    <property type="match status" value="1"/>
</dbReference>
<dbReference type="InterPro" id="IPR050330">
    <property type="entry name" value="Bact_OuterMem_StrucFunc"/>
</dbReference>
<evidence type="ECO:0000313" key="7">
    <source>
        <dbReference type="Proteomes" id="UP000541109"/>
    </source>
</evidence>
<gene>
    <name evidence="6" type="ORF">H2509_07485</name>
</gene>
<name>A0A839ADI6_9HYPH</name>
<dbReference type="Proteomes" id="UP000541109">
    <property type="component" value="Unassembled WGS sequence"/>
</dbReference>
<evidence type="ECO:0000256" key="2">
    <source>
        <dbReference type="ARBA" id="ARBA00023136"/>
    </source>
</evidence>
<protein>
    <submittedName>
        <fullName evidence="6">OmpA family protein</fullName>
    </submittedName>
</protein>
<proteinExistence type="predicted"/>
<evidence type="ECO:0000256" key="3">
    <source>
        <dbReference type="ARBA" id="ARBA00023237"/>
    </source>
</evidence>